<dbReference type="SUPFAM" id="SSF88946">
    <property type="entry name" value="Sigma2 domain of RNA polymerase sigma factors"/>
    <property type="match status" value="1"/>
</dbReference>
<dbReference type="PANTHER" id="PTHR43133">
    <property type="entry name" value="RNA POLYMERASE ECF-TYPE SIGMA FACTO"/>
    <property type="match status" value="1"/>
</dbReference>
<dbReference type="NCBIfam" id="TIGR02937">
    <property type="entry name" value="sigma70-ECF"/>
    <property type="match status" value="1"/>
</dbReference>
<reference evidence="7 8" key="1">
    <citation type="submission" date="2024-12" db="EMBL/GenBank/DDBJ databases">
        <authorList>
            <person name="Hu S."/>
        </authorList>
    </citation>
    <scope>NUCLEOTIDE SEQUENCE [LARGE SCALE GENOMIC DNA]</scope>
    <source>
        <strain evidence="7 8">P-25</strain>
    </source>
</reference>
<comment type="similarity">
    <text evidence="1">Belongs to the sigma-70 factor family. ECF subfamily.</text>
</comment>
<evidence type="ECO:0000313" key="7">
    <source>
        <dbReference type="EMBL" id="MFN0290152.1"/>
    </source>
</evidence>
<dbReference type="Proteomes" id="UP001517367">
    <property type="component" value="Unassembled WGS sequence"/>
</dbReference>
<keyword evidence="8" id="KW-1185">Reference proteome</keyword>
<dbReference type="SUPFAM" id="SSF88659">
    <property type="entry name" value="Sigma3 and sigma4 domains of RNA polymerase sigma factors"/>
    <property type="match status" value="1"/>
</dbReference>
<feature type="domain" description="RNA polymerase sigma factor 70 region 4 type 2" evidence="6">
    <location>
        <begin position="126"/>
        <end position="178"/>
    </location>
</feature>
<dbReference type="Pfam" id="PF04542">
    <property type="entry name" value="Sigma70_r2"/>
    <property type="match status" value="1"/>
</dbReference>
<dbReference type="InterPro" id="IPR014327">
    <property type="entry name" value="RNA_pol_sigma70_bacteroid"/>
</dbReference>
<dbReference type="Gene3D" id="1.10.1740.10">
    <property type="match status" value="1"/>
</dbReference>
<comment type="caution">
    <text evidence="7">The sequence shown here is derived from an EMBL/GenBank/DDBJ whole genome shotgun (WGS) entry which is preliminary data.</text>
</comment>
<gene>
    <name evidence="7" type="ORF">E5L68_002050</name>
</gene>
<keyword evidence="3" id="KW-0731">Sigma factor</keyword>
<evidence type="ECO:0000313" key="8">
    <source>
        <dbReference type="Proteomes" id="UP001517367"/>
    </source>
</evidence>
<dbReference type="InterPro" id="IPR007627">
    <property type="entry name" value="RNA_pol_sigma70_r2"/>
</dbReference>
<dbReference type="EMBL" id="SRMP02000001">
    <property type="protein sequence ID" value="MFN0290152.1"/>
    <property type="molecule type" value="Genomic_DNA"/>
</dbReference>
<proteinExistence type="inferred from homology"/>
<evidence type="ECO:0000259" key="6">
    <source>
        <dbReference type="Pfam" id="PF08281"/>
    </source>
</evidence>
<dbReference type="Gene3D" id="1.10.10.10">
    <property type="entry name" value="Winged helix-like DNA-binding domain superfamily/Winged helix DNA-binding domain"/>
    <property type="match status" value="1"/>
</dbReference>
<evidence type="ECO:0000259" key="5">
    <source>
        <dbReference type="Pfam" id="PF04542"/>
    </source>
</evidence>
<dbReference type="NCBIfam" id="TIGR02985">
    <property type="entry name" value="Sig70_bacteroi1"/>
    <property type="match status" value="1"/>
</dbReference>
<evidence type="ECO:0000256" key="1">
    <source>
        <dbReference type="ARBA" id="ARBA00010641"/>
    </source>
</evidence>
<protein>
    <submittedName>
        <fullName evidence="7">RNA polymerase sigma-70 factor</fullName>
    </submittedName>
</protein>
<accession>A0ABW9JCR5</accession>
<dbReference type="InterPro" id="IPR013249">
    <property type="entry name" value="RNA_pol_sigma70_r4_t2"/>
</dbReference>
<sequence length="199" mass="23851">MEKVRKIPIGHQALLQEIAQGDQRAFRTLYNSYHRKIYTFALKYIKSENQAEEIVQEVFMKLWQMGTRITEIKHLENYLLTITRNRSMDIMYRRQMEIKVDLIRSIDWEESHNDTEELILLNDTRKLLLDAIDLLPPQQKKVYQLCHQQGLKYEQAANQLELSQHTVQRHMKLALRFLRNYLREHTDVSALLIIFKLLG</sequence>
<evidence type="ECO:0000256" key="3">
    <source>
        <dbReference type="ARBA" id="ARBA00023082"/>
    </source>
</evidence>
<evidence type="ECO:0000256" key="2">
    <source>
        <dbReference type="ARBA" id="ARBA00023015"/>
    </source>
</evidence>
<dbReference type="InterPro" id="IPR013324">
    <property type="entry name" value="RNA_pol_sigma_r3/r4-like"/>
</dbReference>
<organism evidence="7 8">
    <name type="scientific">Pedobacter helvus</name>
    <dbReference type="NCBI Taxonomy" id="2563444"/>
    <lineage>
        <taxon>Bacteria</taxon>
        <taxon>Pseudomonadati</taxon>
        <taxon>Bacteroidota</taxon>
        <taxon>Sphingobacteriia</taxon>
        <taxon>Sphingobacteriales</taxon>
        <taxon>Sphingobacteriaceae</taxon>
        <taxon>Pedobacter</taxon>
    </lineage>
</organism>
<keyword evidence="2" id="KW-0805">Transcription regulation</keyword>
<feature type="domain" description="RNA polymerase sigma-70 region 2" evidence="5">
    <location>
        <begin position="29"/>
        <end position="94"/>
    </location>
</feature>
<dbReference type="PANTHER" id="PTHR43133:SF46">
    <property type="entry name" value="RNA POLYMERASE SIGMA-70 FACTOR ECF SUBFAMILY"/>
    <property type="match status" value="1"/>
</dbReference>
<dbReference type="InterPro" id="IPR013325">
    <property type="entry name" value="RNA_pol_sigma_r2"/>
</dbReference>
<evidence type="ECO:0000256" key="4">
    <source>
        <dbReference type="ARBA" id="ARBA00023163"/>
    </source>
</evidence>
<dbReference type="InterPro" id="IPR036388">
    <property type="entry name" value="WH-like_DNA-bd_sf"/>
</dbReference>
<dbReference type="Pfam" id="PF08281">
    <property type="entry name" value="Sigma70_r4_2"/>
    <property type="match status" value="1"/>
</dbReference>
<dbReference type="InterPro" id="IPR039425">
    <property type="entry name" value="RNA_pol_sigma-70-like"/>
</dbReference>
<name>A0ABW9JCR5_9SPHI</name>
<dbReference type="RefSeq" id="WP_138727744.1">
    <property type="nucleotide sequence ID" value="NZ_SRMP02000001.1"/>
</dbReference>
<keyword evidence="4" id="KW-0804">Transcription</keyword>
<dbReference type="InterPro" id="IPR014284">
    <property type="entry name" value="RNA_pol_sigma-70_dom"/>
</dbReference>